<keyword evidence="3 6" id="KW-0812">Transmembrane</keyword>
<dbReference type="PANTHER" id="PTHR30371:SF0">
    <property type="entry name" value="SEC-INDEPENDENT PROTEIN TRANSLOCASE PROTEIN TATC, CHLOROPLASTIC-RELATED"/>
    <property type="match status" value="1"/>
</dbReference>
<dbReference type="InterPro" id="IPR002033">
    <property type="entry name" value="TatC"/>
</dbReference>
<evidence type="ECO:0000256" key="3">
    <source>
        <dbReference type="ARBA" id="ARBA00022692"/>
    </source>
</evidence>
<protein>
    <submittedName>
        <fullName evidence="7">SecY-independent transporter protein</fullName>
    </submittedName>
</protein>
<dbReference type="GO" id="GO:0033281">
    <property type="term" value="C:TAT protein transport complex"/>
    <property type="evidence" value="ECO:0007669"/>
    <property type="project" value="TreeGrafter"/>
</dbReference>
<feature type="transmembrane region" description="Helical" evidence="6">
    <location>
        <begin position="100"/>
        <end position="122"/>
    </location>
</feature>
<dbReference type="PANTHER" id="PTHR30371">
    <property type="entry name" value="SEC-INDEPENDENT PROTEIN TRANSLOCASE PROTEIN TATC"/>
    <property type="match status" value="1"/>
</dbReference>
<evidence type="ECO:0000256" key="6">
    <source>
        <dbReference type="SAM" id="Phobius"/>
    </source>
</evidence>
<dbReference type="GO" id="GO:0009977">
    <property type="term" value="F:proton motive force dependent protein transmembrane transporter activity"/>
    <property type="evidence" value="ECO:0007669"/>
    <property type="project" value="TreeGrafter"/>
</dbReference>
<dbReference type="PRINTS" id="PR01840">
    <property type="entry name" value="TATCFAMILY"/>
</dbReference>
<dbReference type="RefSeq" id="YP_009647151.1">
    <property type="nucleotide sequence ID" value="NC_042602.1"/>
</dbReference>
<name>A0A4D6C549_9CHLO</name>
<evidence type="ECO:0000256" key="5">
    <source>
        <dbReference type="ARBA" id="ARBA00023136"/>
    </source>
</evidence>
<dbReference type="Pfam" id="PF00902">
    <property type="entry name" value="TatC"/>
    <property type="match status" value="1"/>
</dbReference>
<evidence type="ECO:0000313" key="7">
    <source>
        <dbReference type="EMBL" id="QBX98804.1"/>
    </source>
</evidence>
<reference evidence="7" key="1">
    <citation type="journal article" date="2019" name="Genome Biol. Evol.">
        <title>Tracing the Evolution of the Plastome and Mitogenome in the Chloropicophyceae Uncovered Convergent tRNA Gene Losses and a Variant Plastid Genetic Code.</title>
        <authorList>
            <person name="Turmel M."/>
            <person name="Dos Santos A.L."/>
            <person name="Otis C."/>
            <person name="Sergerie R."/>
            <person name="Lemieux C."/>
        </authorList>
    </citation>
    <scope>NUCLEOTIDE SEQUENCE</scope>
</reference>
<proteinExistence type="inferred from homology"/>
<organism evidence="7">
    <name type="scientific">Chloropicon maureeniae</name>
    <dbReference type="NCBI Taxonomy" id="1461542"/>
    <lineage>
        <taxon>Eukaryota</taxon>
        <taxon>Viridiplantae</taxon>
        <taxon>Chlorophyta</taxon>
        <taxon>Chloropicophyceae</taxon>
        <taxon>Chloropicales</taxon>
        <taxon>Chloropicaceae</taxon>
        <taxon>Chloropicon</taxon>
    </lineage>
</organism>
<feature type="transmembrane region" description="Helical" evidence="6">
    <location>
        <begin position="65"/>
        <end position="88"/>
    </location>
</feature>
<geneLocation type="mitochondrion" evidence="7"/>
<keyword evidence="7" id="KW-0496">Mitochondrion</keyword>
<dbReference type="GeneID" id="40513537"/>
<dbReference type="AlphaFoldDB" id="A0A4D6C549"/>
<feature type="transmembrane region" description="Helical" evidence="6">
    <location>
        <begin position="212"/>
        <end position="232"/>
    </location>
</feature>
<accession>A0A4D6C549</accession>
<feature type="transmembrane region" description="Helical" evidence="6">
    <location>
        <begin position="187"/>
        <end position="206"/>
    </location>
</feature>
<gene>
    <name evidence="7" type="primary">mttB</name>
</gene>
<feature type="transmembrane region" description="Helical" evidence="6">
    <location>
        <begin position="154"/>
        <end position="175"/>
    </location>
</feature>
<dbReference type="GO" id="GO:0065002">
    <property type="term" value="P:intracellular protein transmembrane transport"/>
    <property type="evidence" value="ECO:0007669"/>
    <property type="project" value="TreeGrafter"/>
</dbReference>
<comment type="similarity">
    <text evidence="2">Belongs to the TatC family.</text>
</comment>
<evidence type="ECO:0000256" key="1">
    <source>
        <dbReference type="ARBA" id="ARBA00004141"/>
    </source>
</evidence>
<comment type="subcellular location">
    <subcellularLocation>
        <location evidence="1">Membrane</location>
        <topology evidence="1">Multi-pass membrane protein</topology>
    </subcellularLocation>
</comment>
<dbReference type="GO" id="GO:0043953">
    <property type="term" value="P:protein transport by the Tat complex"/>
    <property type="evidence" value="ECO:0007669"/>
    <property type="project" value="TreeGrafter"/>
</dbReference>
<keyword evidence="4 6" id="KW-1133">Transmembrane helix</keyword>
<dbReference type="EMBL" id="MK086008">
    <property type="protein sequence ID" value="QBX98804.1"/>
    <property type="molecule type" value="Genomic_DNA"/>
</dbReference>
<evidence type="ECO:0000256" key="4">
    <source>
        <dbReference type="ARBA" id="ARBA00022989"/>
    </source>
</evidence>
<sequence>MSLLSLHLKEVRLRTFFLGLSFVSCLGISFCDSPSVLFVFVKPLWITATISFMYTHALEGFQASFLAHVLISFMFFLPFGVYQVWAFFSPSLYIYEKRRLTLLCLSCFLFILGVGTLFYRVLLPLGCQFFLSFQNEMVVMQPKILDYLTFLMNFWMVVLVVCVLPFVFFGLATFFRFTPVQIQSQRPWVVIGCLLMAGLVTPPDLVSQSVCAFLFLLGFEAFLFCFWTAYCAQSSPSDQIN</sequence>
<keyword evidence="5 6" id="KW-0472">Membrane</keyword>
<evidence type="ECO:0000256" key="2">
    <source>
        <dbReference type="ARBA" id="ARBA00008882"/>
    </source>
</evidence>